<comment type="caution">
    <text evidence="1">The sequence shown here is derived from an EMBL/GenBank/DDBJ whole genome shotgun (WGS) entry which is preliminary data.</text>
</comment>
<evidence type="ECO:0000313" key="2">
    <source>
        <dbReference type="Proteomes" id="UP000224460"/>
    </source>
</evidence>
<protein>
    <submittedName>
        <fullName evidence="1">Hydrolase</fullName>
    </submittedName>
</protein>
<proteinExistence type="predicted"/>
<dbReference type="Proteomes" id="UP000224460">
    <property type="component" value="Unassembled WGS sequence"/>
</dbReference>
<sequence length="221" mass="25976">MKYKCLVLDHDDTVVKSTPEIHFPSFLKTLEKLRPELKMTLEEFMLYCFEPGFNKLCFEVLGFSEEEMAYQLQVWEDYVNTHVPVFYEGMREIIARYKAEGGIVCVVSHSSSSAIRRDYKENGGIQPDRIFGWELGEEKRKPQPYPLQEIMRTYKLLPSDLLMVDDLKPGYDMARSCQVDFACAGWSQSVPSIIEYMHKNCDYYLEEVKELEKLLFKKEEE</sequence>
<reference evidence="1" key="1">
    <citation type="submission" date="2017-10" db="EMBL/GenBank/DDBJ databases">
        <title>Genome sequence of cellulolytic Lachnospiraceae bacterium XHS1971 isolated from hotspring sediment.</title>
        <authorList>
            <person name="Vasudevan G."/>
            <person name="Joshi A.J."/>
            <person name="Hivarkar S."/>
            <person name="Lanjekar V.B."/>
            <person name="Dhakephalkar P.K."/>
            <person name="Dagar S."/>
        </authorList>
    </citation>
    <scope>NUCLEOTIDE SEQUENCE</scope>
    <source>
        <strain evidence="1">XHS1971</strain>
    </source>
</reference>
<organism evidence="1 2">
    <name type="scientific">Sporanaerobium hydrogeniformans</name>
    <dbReference type="NCBI Taxonomy" id="3072179"/>
    <lineage>
        <taxon>Bacteria</taxon>
        <taxon>Bacillati</taxon>
        <taxon>Bacillota</taxon>
        <taxon>Clostridia</taxon>
        <taxon>Lachnospirales</taxon>
        <taxon>Lachnospiraceae</taxon>
        <taxon>Sporanaerobium</taxon>
    </lineage>
</organism>
<keyword evidence="2" id="KW-1185">Reference proteome</keyword>
<name>A0AC61DEP7_9FIRM</name>
<accession>A0AC61DEP7</accession>
<dbReference type="EMBL" id="PEDL01000004">
    <property type="protein sequence ID" value="PHV71367.1"/>
    <property type="molecule type" value="Genomic_DNA"/>
</dbReference>
<keyword evidence="1" id="KW-0378">Hydrolase</keyword>
<gene>
    <name evidence="1" type="ORF">CS063_06190</name>
</gene>
<evidence type="ECO:0000313" key="1">
    <source>
        <dbReference type="EMBL" id="PHV71367.1"/>
    </source>
</evidence>